<gene>
    <name evidence="6" type="primary">rpoS</name>
    <name evidence="10" type="ORF">SAMN05660284_02161</name>
</gene>
<feature type="compositionally biased region" description="Low complexity" evidence="7">
    <location>
        <begin position="36"/>
        <end position="47"/>
    </location>
</feature>
<dbReference type="GO" id="GO:0016987">
    <property type="term" value="F:sigma factor activity"/>
    <property type="evidence" value="ECO:0007669"/>
    <property type="project" value="UniProtKB-UniRule"/>
</dbReference>
<protein>
    <recommendedName>
        <fullName evidence="6">RNA polymerase sigma factor RpoS</fullName>
    </recommendedName>
    <alternativeName>
        <fullName evidence="6">Sigma S</fullName>
    </alternativeName>
    <alternativeName>
        <fullName evidence="6">Sigma-38</fullName>
    </alternativeName>
</protein>
<dbReference type="InterPro" id="IPR013324">
    <property type="entry name" value="RNA_pol_sigma_r3/r4-like"/>
</dbReference>
<feature type="domain" description="RNA polymerase sigma-70" evidence="9">
    <location>
        <begin position="284"/>
        <end position="310"/>
    </location>
</feature>
<evidence type="ECO:0000313" key="10">
    <source>
        <dbReference type="EMBL" id="SFN74005.1"/>
    </source>
</evidence>
<dbReference type="InterPro" id="IPR012761">
    <property type="entry name" value="RNA_pol_sigma_RpoS"/>
</dbReference>
<dbReference type="InterPro" id="IPR007630">
    <property type="entry name" value="RNA_pol_sigma70_r4"/>
</dbReference>
<dbReference type="SUPFAM" id="SSF88946">
    <property type="entry name" value="Sigma2 domain of RNA polymerase sigma factors"/>
    <property type="match status" value="1"/>
</dbReference>
<dbReference type="PRINTS" id="PR00046">
    <property type="entry name" value="SIGMA70FCT"/>
</dbReference>
<dbReference type="InterPro" id="IPR013325">
    <property type="entry name" value="RNA_pol_sigma_r2"/>
</dbReference>
<dbReference type="FunFam" id="1.10.601.10:FF:000001">
    <property type="entry name" value="RNA polymerase sigma factor SigA"/>
    <property type="match status" value="1"/>
</dbReference>
<keyword evidence="3 6" id="KW-0731">Sigma factor</keyword>
<comment type="subunit">
    <text evidence="6">Interacts with the RNA polymerase core enzyme.</text>
</comment>
<dbReference type="Pfam" id="PF00140">
    <property type="entry name" value="Sigma70_r1_2"/>
    <property type="match status" value="1"/>
</dbReference>
<keyword evidence="11" id="KW-1185">Reference proteome</keyword>
<dbReference type="Proteomes" id="UP000242869">
    <property type="component" value="Unassembled WGS sequence"/>
</dbReference>
<evidence type="ECO:0000313" key="11">
    <source>
        <dbReference type="Proteomes" id="UP000242869"/>
    </source>
</evidence>
<comment type="similarity">
    <text evidence="6">Belongs to the sigma-70 factor family. RpoS subfamily.</text>
</comment>
<feature type="region of interest" description="Sigma-70 factor domain-1" evidence="6">
    <location>
        <begin position="53"/>
        <end position="86"/>
    </location>
</feature>
<dbReference type="Gene3D" id="1.10.10.10">
    <property type="entry name" value="Winged helix-like DNA-binding domain superfamily/Winged helix DNA-binding domain"/>
    <property type="match status" value="2"/>
</dbReference>
<feature type="short sequence motif" description="Interaction with polymerase core subunit RpoC" evidence="6">
    <location>
        <begin position="115"/>
        <end position="118"/>
    </location>
</feature>
<keyword evidence="5 6" id="KW-0804">Transcription</keyword>
<evidence type="ECO:0000256" key="6">
    <source>
        <dbReference type="HAMAP-Rule" id="MF_00959"/>
    </source>
</evidence>
<comment type="function">
    <text evidence="6">Sigma factors are initiation factors that promote the attachment of RNA polymerase to specific initiation sites and are then released. This sigma factor is the master transcriptional regulator of the stationary phase and the general stress response.</text>
</comment>
<dbReference type="GO" id="GO:0006352">
    <property type="term" value="P:DNA-templated transcription initiation"/>
    <property type="evidence" value="ECO:0007669"/>
    <property type="project" value="UniProtKB-UniRule"/>
</dbReference>
<keyword evidence="4 6" id="KW-0238">DNA-binding</keyword>
<evidence type="ECO:0000256" key="2">
    <source>
        <dbReference type="ARBA" id="ARBA00023015"/>
    </source>
</evidence>
<dbReference type="InterPro" id="IPR036388">
    <property type="entry name" value="WH-like_DNA-bd_sf"/>
</dbReference>
<evidence type="ECO:0000259" key="9">
    <source>
        <dbReference type="PROSITE" id="PS00716"/>
    </source>
</evidence>
<dbReference type="HAMAP" id="MF_00959">
    <property type="entry name" value="Sigma70_RpoS"/>
    <property type="match status" value="1"/>
</dbReference>
<feature type="region of interest" description="Sigma-70 factor domain-3" evidence="6">
    <location>
        <begin position="171"/>
        <end position="246"/>
    </location>
</feature>
<comment type="subcellular location">
    <subcellularLocation>
        <location evidence="6">Cytoplasm</location>
    </subcellularLocation>
</comment>
<dbReference type="NCBIfam" id="NF004207">
    <property type="entry name" value="PRK05657.1"/>
    <property type="match status" value="1"/>
</dbReference>
<evidence type="ECO:0000256" key="3">
    <source>
        <dbReference type="ARBA" id="ARBA00023082"/>
    </source>
</evidence>
<dbReference type="PANTHER" id="PTHR30603:SF67">
    <property type="entry name" value="RNA POLYMERASE SIGMA FACTOR RPOS"/>
    <property type="match status" value="1"/>
</dbReference>
<evidence type="ECO:0000256" key="4">
    <source>
        <dbReference type="ARBA" id="ARBA00023125"/>
    </source>
</evidence>
<dbReference type="STRING" id="83765.SAMN05660284_02161"/>
<feature type="region of interest" description="Disordered" evidence="7">
    <location>
        <begin position="1"/>
        <end position="50"/>
    </location>
</feature>
<dbReference type="PROSITE" id="PS00716">
    <property type="entry name" value="SIGMA70_2"/>
    <property type="match status" value="1"/>
</dbReference>
<evidence type="ECO:0000256" key="1">
    <source>
        <dbReference type="ARBA" id="ARBA00022490"/>
    </source>
</evidence>
<proteinExistence type="inferred from homology"/>
<dbReference type="CDD" id="cd06171">
    <property type="entry name" value="Sigma70_r4"/>
    <property type="match status" value="1"/>
</dbReference>
<dbReference type="GO" id="GO:0003677">
    <property type="term" value="F:DNA binding"/>
    <property type="evidence" value="ECO:0007669"/>
    <property type="project" value="UniProtKB-UniRule"/>
</dbReference>
<feature type="region of interest" description="Sigma-70 factor domain-2" evidence="6">
    <location>
        <begin position="91"/>
        <end position="161"/>
    </location>
</feature>
<organism evidence="10 11">
    <name type="scientific">Formivibrio citricus</name>
    <dbReference type="NCBI Taxonomy" id="83765"/>
    <lineage>
        <taxon>Bacteria</taxon>
        <taxon>Pseudomonadati</taxon>
        <taxon>Pseudomonadota</taxon>
        <taxon>Betaproteobacteria</taxon>
        <taxon>Neisseriales</taxon>
        <taxon>Chitinibacteraceae</taxon>
        <taxon>Formivibrio</taxon>
    </lineage>
</organism>
<evidence type="ECO:0000256" key="7">
    <source>
        <dbReference type="SAM" id="MobiDB-lite"/>
    </source>
</evidence>
<dbReference type="GO" id="GO:0005737">
    <property type="term" value="C:cytoplasm"/>
    <property type="evidence" value="ECO:0007669"/>
    <property type="project" value="UniProtKB-SubCell"/>
</dbReference>
<dbReference type="InterPro" id="IPR007627">
    <property type="entry name" value="RNA_pol_sigma70_r2"/>
</dbReference>
<dbReference type="NCBIfam" id="TIGR02937">
    <property type="entry name" value="sigma70-ECF"/>
    <property type="match status" value="1"/>
</dbReference>
<dbReference type="EMBL" id="FOVE01000016">
    <property type="protein sequence ID" value="SFN74005.1"/>
    <property type="molecule type" value="Genomic_DNA"/>
</dbReference>
<dbReference type="SUPFAM" id="SSF88659">
    <property type="entry name" value="Sigma3 and sigma4 domains of RNA polymerase sigma factors"/>
    <property type="match status" value="2"/>
</dbReference>
<dbReference type="NCBIfam" id="TIGR02394">
    <property type="entry name" value="rpoS_proteo"/>
    <property type="match status" value="1"/>
</dbReference>
<dbReference type="PROSITE" id="PS00715">
    <property type="entry name" value="SIGMA70_1"/>
    <property type="match status" value="1"/>
</dbReference>
<dbReference type="Pfam" id="PF04542">
    <property type="entry name" value="Sigma70_r2"/>
    <property type="match status" value="1"/>
</dbReference>
<evidence type="ECO:0000259" key="8">
    <source>
        <dbReference type="PROSITE" id="PS00715"/>
    </source>
</evidence>
<dbReference type="OrthoDB" id="9809557at2"/>
<evidence type="ECO:0000256" key="5">
    <source>
        <dbReference type="ARBA" id="ARBA00023163"/>
    </source>
</evidence>
<dbReference type="PANTHER" id="PTHR30603">
    <property type="entry name" value="RNA POLYMERASE SIGMA FACTOR RPO"/>
    <property type="match status" value="1"/>
</dbReference>
<reference evidence="11" key="1">
    <citation type="submission" date="2016-10" db="EMBL/GenBank/DDBJ databases">
        <authorList>
            <person name="Varghese N."/>
            <person name="Submissions S."/>
        </authorList>
    </citation>
    <scope>NUCLEOTIDE SEQUENCE [LARGE SCALE GENOMIC DNA]</scope>
    <source>
        <strain evidence="11">DSM 6150</strain>
    </source>
</reference>
<accession>A0A1I5BH08</accession>
<sequence>MNDQIDVLDDDELLSEGAEAEVGEGDAETDAELEQEQNQAEETTAFTGDSTGDVTQIYLNEIGHSPLLTPDEERSLARRVVQGDFEARQKMIEHNLRLVVNIAKHYINRGMTLLDLIEEGNIGLMHALEKFDPERGFRFSTYATWWIRQSIERSIMNQSRTIRLPVHVIKELNVYLRAQRHLEARMGQEPTVEDIASLLGKDVEEVRRVMNLNERVASLDAPLDIDPMLTIGESIPDDQHEGPETLLQNAEIERYVREWLKQLSDKQRMVVERRYGLNGYEICTLEDLAASLSLTRERVRQIQIEALEQLRRILRRYGVSRDVVF</sequence>
<dbReference type="InterPro" id="IPR014284">
    <property type="entry name" value="RNA_pol_sigma-70_dom"/>
</dbReference>
<dbReference type="InterPro" id="IPR050239">
    <property type="entry name" value="Sigma-70_RNA_pol_init_factors"/>
</dbReference>
<feature type="domain" description="RNA polymerase sigma-70" evidence="8">
    <location>
        <begin position="115"/>
        <end position="128"/>
    </location>
</feature>
<dbReference type="InterPro" id="IPR000943">
    <property type="entry name" value="RNA_pol_sigma70"/>
</dbReference>
<feature type="region of interest" description="Sigma-70 factor domain-4" evidence="6">
    <location>
        <begin position="259"/>
        <end position="312"/>
    </location>
</feature>
<feature type="compositionally biased region" description="Acidic residues" evidence="7">
    <location>
        <begin position="1"/>
        <end position="35"/>
    </location>
</feature>
<dbReference type="Pfam" id="PF04539">
    <property type="entry name" value="Sigma70_r3"/>
    <property type="match status" value="1"/>
</dbReference>
<dbReference type="RefSeq" id="WP_091196012.1">
    <property type="nucleotide sequence ID" value="NZ_FOVE01000016.1"/>
</dbReference>
<feature type="DNA-binding region" description="H-T-H motif" evidence="6">
    <location>
        <begin position="285"/>
        <end position="304"/>
    </location>
</feature>
<dbReference type="InterPro" id="IPR009042">
    <property type="entry name" value="RNA_pol_sigma70_r1_2"/>
</dbReference>
<dbReference type="Gene3D" id="1.10.601.10">
    <property type="entry name" value="RNA Polymerase Primary Sigma Factor"/>
    <property type="match status" value="1"/>
</dbReference>
<keyword evidence="1 6" id="KW-0963">Cytoplasm</keyword>
<dbReference type="AlphaFoldDB" id="A0A1I5BH08"/>
<dbReference type="InterPro" id="IPR007624">
    <property type="entry name" value="RNA_pol_sigma70_r3"/>
</dbReference>
<dbReference type="Pfam" id="PF04545">
    <property type="entry name" value="Sigma70_r4"/>
    <property type="match status" value="1"/>
</dbReference>
<name>A0A1I5BH08_9NEIS</name>
<keyword evidence="2 6" id="KW-0805">Transcription regulation</keyword>